<keyword evidence="3" id="KW-1185">Reference proteome</keyword>
<protein>
    <submittedName>
        <fullName evidence="2">Uncharacterized protein</fullName>
    </submittedName>
</protein>
<reference evidence="2" key="1">
    <citation type="submission" date="2018-11" db="EMBL/GenBank/DDBJ databases">
        <authorList>
            <consortium name="Pathogen Informatics"/>
        </authorList>
    </citation>
    <scope>NUCLEOTIDE SEQUENCE</scope>
</reference>
<evidence type="ECO:0000256" key="1">
    <source>
        <dbReference type="SAM" id="MobiDB-lite"/>
    </source>
</evidence>
<feature type="compositionally biased region" description="Polar residues" evidence="1">
    <location>
        <begin position="133"/>
        <end position="142"/>
    </location>
</feature>
<feature type="region of interest" description="Disordered" evidence="1">
    <location>
        <begin position="122"/>
        <end position="151"/>
    </location>
</feature>
<name>A0A448WU77_9PLAT</name>
<evidence type="ECO:0000313" key="3">
    <source>
        <dbReference type="Proteomes" id="UP000784294"/>
    </source>
</evidence>
<sequence length="221" mass="23816">MSTMEQRLTETIAHYNVASHVKPPPPPSAPPPQLPPTTLAKVVAKPEDGTINRGVRCTPPLGRTGSSKRSIGHLTKVGGFMPPGASRQTEASYRHFVAPVEKKRRLWLFGVTSKSTELSDFRPVGPCGRTGQMEETGSSWSLGRSGPEGSHRQTKFICRTISQPIPTYQCMAGKSISPGGMQESPTYGVGYSCGEYAFRPDRGLFVGVPQIVVRALSPPTP</sequence>
<dbReference type="AlphaFoldDB" id="A0A448WU77"/>
<dbReference type="EMBL" id="CAAALY010046370">
    <property type="protein sequence ID" value="VEL20412.1"/>
    <property type="molecule type" value="Genomic_DNA"/>
</dbReference>
<organism evidence="2 3">
    <name type="scientific">Protopolystoma xenopodis</name>
    <dbReference type="NCBI Taxonomy" id="117903"/>
    <lineage>
        <taxon>Eukaryota</taxon>
        <taxon>Metazoa</taxon>
        <taxon>Spiralia</taxon>
        <taxon>Lophotrochozoa</taxon>
        <taxon>Platyhelminthes</taxon>
        <taxon>Monogenea</taxon>
        <taxon>Polyopisthocotylea</taxon>
        <taxon>Polystomatidea</taxon>
        <taxon>Polystomatidae</taxon>
        <taxon>Protopolystoma</taxon>
    </lineage>
</organism>
<gene>
    <name evidence="2" type="ORF">PXEA_LOCUS13852</name>
</gene>
<evidence type="ECO:0000313" key="2">
    <source>
        <dbReference type="EMBL" id="VEL20412.1"/>
    </source>
</evidence>
<comment type="caution">
    <text evidence="2">The sequence shown here is derived from an EMBL/GenBank/DDBJ whole genome shotgun (WGS) entry which is preliminary data.</text>
</comment>
<accession>A0A448WU77</accession>
<proteinExistence type="predicted"/>
<dbReference type="Proteomes" id="UP000784294">
    <property type="component" value="Unassembled WGS sequence"/>
</dbReference>